<reference evidence="2" key="1">
    <citation type="submission" date="2014-12" db="EMBL/GenBank/DDBJ databases">
        <title>Insight into the proteome of Arion vulgaris.</title>
        <authorList>
            <person name="Aradska J."/>
            <person name="Bulat T."/>
            <person name="Smidak R."/>
            <person name="Sarate P."/>
            <person name="Gangsoo J."/>
            <person name="Sialana F."/>
            <person name="Bilban M."/>
            <person name="Lubec G."/>
        </authorList>
    </citation>
    <scope>NUCLEOTIDE SEQUENCE</scope>
    <source>
        <tissue evidence="2">Skin</tissue>
    </source>
</reference>
<protein>
    <submittedName>
        <fullName evidence="2">Uncharacterized protein</fullName>
    </submittedName>
</protein>
<feature type="region of interest" description="Disordered" evidence="1">
    <location>
        <begin position="138"/>
        <end position="185"/>
    </location>
</feature>
<feature type="non-terminal residue" evidence="2">
    <location>
        <position position="185"/>
    </location>
</feature>
<accession>A0A0B6ZBY2</accession>
<dbReference type="AlphaFoldDB" id="A0A0B6ZBY2"/>
<dbReference type="EMBL" id="HACG01018415">
    <property type="protein sequence ID" value="CEK65280.1"/>
    <property type="molecule type" value="Transcribed_RNA"/>
</dbReference>
<evidence type="ECO:0000256" key="1">
    <source>
        <dbReference type="SAM" id="MobiDB-lite"/>
    </source>
</evidence>
<organism evidence="2">
    <name type="scientific">Arion vulgaris</name>
    <dbReference type="NCBI Taxonomy" id="1028688"/>
    <lineage>
        <taxon>Eukaryota</taxon>
        <taxon>Metazoa</taxon>
        <taxon>Spiralia</taxon>
        <taxon>Lophotrochozoa</taxon>
        <taxon>Mollusca</taxon>
        <taxon>Gastropoda</taxon>
        <taxon>Heterobranchia</taxon>
        <taxon>Euthyneura</taxon>
        <taxon>Panpulmonata</taxon>
        <taxon>Eupulmonata</taxon>
        <taxon>Stylommatophora</taxon>
        <taxon>Helicina</taxon>
        <taxon>Arionoidea</taxon>
        <taxon>Arionidae</taxon>
        <taxon>Arion</taxon>
    </lineage>
</organism>
<gene>
    <name evidence="2" type="primary">ORF54514</name>
</gene>
<feature type="compositionally biased region" description="Basic and acidic residues" evidence="1">
    <location>
        <begin position="164"/>
        <end position="173"/>
    </location>
</feature>
<evidence type="ECO:0000313" key="2">
    <source>
        <dbReference type="EMBL" id="CEK65280.1"/>
    </source>
</evidence>
<sequence length="185" mass="21010">VSNVAETSMIDANRCPNLVVQDDRIVLEMETTGIINNIKISSVVDNGDQKIDVTLKEDVDMNYESEPVPLKKADPQKKLRNRANTANWNNQGRTLFTRTPAVSKEMRELSRKHAILEKNLKIDGLPEPAPKFRKRRLSLSSNIGRSHEKDVPSFKRKRLASVDTRPKKDHMPKWELMGGDANDPL</sequence>
<proteinExistence type="predicted"/>
<feature type="non-terminal residue" evidence="2">
    <location>
        <position position="1"/>
    </location>
</feature>
<name>A0A0B6ZBY2_9EUPU</name>